<proteinExistence type="inferred from homology"/>
<organism evidence="4 5">
    <name type="scientific">Ensete ventricosum</name>
    <name type="common">Abyssinian banana</name>
    <name type="synonym">Musa ensete</name>
    <dbReference type="NCBI Taxonomy" id="4639"/>
    <lineage>
        <taxon>Eukaryota</taxon>
        <taxon>Viridiplantae</taxon>
        <taxon>Streptophyta</taxon>
        <taxon>Embryophyta</taxon>
        <taxon>Tracheophyta</taxon>
        <taxon>Spermatophyta</taxon>
        <taxon>Magnoliopsida</taxon>
        <taxon>Liliopsida</taxon>
        <taxon>Zingiberales</taxon>
        <taxon>Musaceae</taxon>
        <taxon>Ensete</taxon>
    </lineage>
</organism>
<evidence type="ECO:0000313" key="5">
    <source>
        <dbReference type="Proteomes" id="UP000287651"/>
    </source>
</evidence>
<sequence length="91" mass="10343">MATKAMVRVMKEAFKDRLALHKTVKLVLILCDDLQSSAPLVFSYVDALESKSFNFQLWEVCRATWAKLGQFEPGKIRSVDRSMTCVRVTMG</sequence>
<dbReference type="Proteomes" id="UP000287651">
    <property type="component" value="Unassembled WGS sequence"/>
</dbReference>
<dbReference type="PANTHER" id="PTHR32241:SF3">
    <property type="entry name" value="PATATIN-LIKE PROTEIN 6"/>
    <property type="match status" value="1"/>
</dbReference>
<dbReference type="PANTHER" id="PTHR32241">
    <property type="entry name" value="PATATIN-LIKE PROTEIN 6"/>
    <property type="match status" value="1"/>
</dbReference>
<evidence type="ECO:0000256" key="3">
    <source>
        <dbReference type="ARBA" id="ARBA00022963"/>
    </source>
</evidence>
<protein>
    <submittedName>
        <fullName evidence="4">Uncharacterized protein</fullName>
    </submittedName>
</protein>
<dbReference type="GO" id="GO:0016042">
    <property type="term" value="P:lipid catabolic process"/>
    <property type="evidence" value="ECO:0007669"/>
    <property type="project" value="UniProtKB-KW"/>
</dbReference>
<gene>
    <name evidence="4" type="ORF">B296_00052987</name>
</gene>
<dbReference type="EMBL" id="AMZH03013868">
    <property type="protein sequence ID" value="RRT48565.1"/>
    <property type="molecule type" value="Genomic_DNA"/>
</dbReference>
<dbReference type="Gene3D" id="3.40.1090.10">
    <property type="entry name" value="Cytosolic phospholipase A2 catalytic domain"/>
    <property type="match status" value="1"/>
</dbReference>
<evidence type="ECO:0000256" key="1">
    <source>
        <dbReference type="ARBA" id="ARBA00010240"/>
    </source>
</evidence>
<comment type="caution">
    <text evidence="4">The sequence shown here is derived from an EMBL/GenBank/DDBJ whole genome shotgun (WGS) entry which is preliminary data.</text>
</comment>
<comment type="similarity">
    <text evidence="1">Belongs to the patatin family.</text>
</comment>
<keyword evidence="2" id="KW-0378">Hydrolase</keyword>
<accession>A0A426YA17</accession>
<keyword evidence="3" id="KW-0442">Lipid degradation</keyword>
<dbReference type="GO" id="GO:0016787">
    <property type="term" value="F:hydrolase activity"/>
    <property type="evidence" value="ECO:0007669"/>
    <property type="project" value="UniProtKB-KW"/>
</dbReference>
<dbReference type="AlphaFoldDB" id="A0A426YA17"/>
<evidence type="ECO:0000313" key="4">
    <source>
        <dbReference type="EMBL" id="RRT48565.1"/>
    </source>
</evidence>
<reference evidence="4 5" key="1">
    <citation type="journal article" date="2014" name="Agronomy (Basel)">
        <title>A Draft Genome Sequence for Ensete ventricosum, the Drought-Tolerant Tree Against Hunger.</title>
        <authorList>
            <person name="Harrison J."/>
            <person name="Moore K.A."/>
            <person name="Paszkiewicz K."/>
            <person name="Jones T."/>
            <person name="Grant M."/>
            <person name="Ambacheew D."/>
            <person name="Muzemil S."/>
            <person name="Studholme D.J."/>
        </authorList>
    </citation>
    <scope>NUCLEOTIDE SEQUENCE [LARGE SCALE GENOMIC DNA]</scope>
</reference>
<evidence type="ECO:0000256" key="2">
    <source>
        <dbReference type="ARBA" id="ARBA00022801"/>
    </source>
</evidence>
<keyword evidence="3" id="KW-0443">Lipid metabolism</keyword>
<name>A0A426YA17_ENSVE</name>